<dbReference type="GO" id="GO:0002161">
    <property type="term" value="F:aminoacyl-tRNA deacylase activity"/>
    <property type="evidence" value="ECO:0007669"/>
    <property type="project" value="InterPro"/>
</dbReference>
<sequence length="453" mass="49696">MPRLSSLSSLSLGLLLPLFLLFFPQTQVDSLNLPSGHYTATPIPLTPTLTLSIYEASPLTQNTLVETAIAGSPDLPHDDPYGCVLWPASYTISKHFISKIPHALPLKILELGSGTGLASLTASHYNHTVLSTDYSPLPLDLLSHSAISQNLNLDTKLFDITSREPLPSHDVLIAADVMYEPKTGRALAERVVESYKNNGRVIVGDSPGRMGRPAFLERLEELREGGMPEVVFREVEGRTVEGYRDEMICGKGSGSVGVGGKVEVAVLDWYKPGWGEEVVEEKYEEEEEESNVILNKLKSMKIDHTVHSHPPAFTSAELEEYAGSLGRHTKNLFAVSKKIGLVLVCARAEADTNFKGLGTKMGIKGGFSMAKEEVLERVLNVKKGSVGPMSIVNDSEKEVRFILDAGIMDLERVFSHPGRNDFSVGMKPEDLVKYVESTGRSVELIDFDMKKKE</sequence>
<keyword evidence="2" id="KW-0732">Signal</keyword>
<dbReference type="EMBL" id="BRXX01000092">
    <property type="protein sequence ID" value="GMH89293.1"/>
    <property type="molecule type" value="Genomic_DNA"/>
</dbReference>
<dbReference type="Gene3D" id="3.90.960.10">
    <property type="entry name" value="YbaK/aminoacyl-tRNA synthetase-associated domain"/>
    <property type="match status" value="1"/>
</dbReference>
<dbReference type="CDD" id="cd02440">
    <property type="entry name" value="AdoMet_MTases"/>
    <property type="match status" value="1"/>
</dbReference>
<evidence type="ECO:0000313" key="5">
    <source>
        <dbReference type="Proteomes" id="UP001165160"/>
    </source>
</evidence>
<evidence type="ECO:0000259" key="3">
    <source>
        <dbReference type="Pfam" id="PF04073"/>
    </source>
</evidence>
<dbReference type="Proteomes" id="UP001165160">
    <property type="component" value="Unassembled WGS sequence"/>
</dbReference>
<dbReference type="InterPro" id="IPR040285">
    <property type="entry name" value="ProX/PRXD1"/>
</dbReference>
<dbReference type="AlphaFoldDB" id="A0A9W7ETH5"/>
<keyword evidence="5" id="KW-1185">Reference proteome</keyword>
<comment type="similarity">
    <text evidence="1">Belongs to the PRORSD1 family.</text>
</comment>
<dbReference type="SUPFAM" id="SSF55826">
    <property type="entry name" value="YbaK/ProRS associated domain"/>
    <property type="match status" value="1"/>
</dbReference>
<dbReference type="InterPro" id="IPR036754">
    <property type="entry name" value="YbaK/aa-tRNA-synt-asso_dom_sf"/>
</dbReference>
<proteinExistence type="inferred from homology"/>
<comment type="caution">
    <text evidence="4">The sequence shown here is derived from an EMBL/GenBank/DDBJ whole genome shotgun (WGS) entry which is preliminary data.</text>
</comment>
<evidence type="ECO:0000256" key="1">
    <source>
        <dbReference type="ARBA" id="ARBA00010201"/>
    </source>
</evidence>
<accession>A0A9W7ETH5</accession>
<dbReference type="InterPro" id="IPR019410">
    <property type="entry name" value="Methyltransf_16"/>
</dbReference>
<dbReference type="PANTHER" id="PTHR31423:SF3">
    <property type="entry name" value="PROLYL-TRNA SYNTHETASE ASSOCIATED DOMAIN-CONTAINING PROTEIN 1-RELATED"/>
    <property type="match status" value="1"/>
</dbReference>
<dbReference type="Gene3D" id="3.40.50.150">
    <property type="entry name" value="Vaccinia Virus protein VP39"/>
    <property type="match status" value="1"/>
</dbReference>
<dbReference type="FunFam" id="3.90.960.10:FF:000005">
    <property type="entry name" value="Putative prolyl-tRNA synthetase"/>
    <property type="match status" value="1"/>
</dbReference>
<dbReference type="SUPFAM" id="SSF53335">
    <property type="entry name" value="S-adenosyl-L-methionine-dependent methyltransferases"/>
    <property type="match status" value="1"/>
</dbReference>
<feature type="signal peptide" evidence="2">
    <location>
        <begin position="1"/>
        <end position="30"/>
    </location>
</feature>
<protein>
    <recommendedName>
        <fullName evidence="3">YbaK/aminoacyl-tRNA synthetase-associated domain-containing protein</fullName>
    </recommendedName>
</protein>
<feature type="chain" id="PRO_5040989240" description="YbaK/aminoacyl-tRNA synthetase-associated domain-containing protein" evidence="2">
    <location>
        <begin position="31"/>
        <end position="453"/>
    </location>
</feature>
<organism evidence="4 5">
    <name type="scientific">Triparma verrucosa</name>
    <dbReference type="NCBI Taxonomy" id="1606542"/>
    <lineage>
        <taxon>Eukaryota</taxon>
        <taxon>Sar</taxon>
        <taxon>Stramenopiles</taxon>
        <taxon>Ochrophyta</taxon>
        <taxon>Bolidophyceae</taxon>
        <taxon>Parmales</taxon>
        <taxon>Triparmaceae</taxon>
        <taxon>Triparma</taxon>
    </lineage>
</organism>
<dbReference type="Pfam" id="PF04073">
    <property type="entry name" value="tRNA_edit"/>
    <property type="match status" value="1"/>
</dbReference>
<evidence type="ECO:0000256" key="2">
    <source>
        <dbReference type="SAM" id="SignalP"/>
    </source>
</evidence>
<dbReference type="Pfam" id="PF10294">
    <property type="entry name" value="Methyltransf_16"/>
    <property type="match status" value="1"/>
</dbReference>
<dbReference type="InterPro" id="IPR007214">
    <property type="entry name" value="YbaK/aa-tRNA-synth-assoc-dom"/>
</dbReference>
<evidence type="ECO:0000313" key="4">
    <source>
        <dbReference type="EMBL" id="GMH89293.1"/>
    </source>
</evidence>
<reference evidence="5" key="1">
    <citation type="journal article" date="2023" name="Commun. Biol.">
        <title>Genome analysis of Parmales, the sister group of diatoms, reveals the evolutionary specialization of diatoms from phago-mixotrophs to photoautotrophs.</title>
        <authorList>
            <person name="Ban H."/>
            <person name="Sato S."/>
            <person name="Yoshikawa S."/>
            <person name="Yamada K."/>
            <person name="Nakamura Y."/>
            <person name="Ichinomiya M."/>
            <person name="Sato N."/>
            <person name="Blanc-Mathieu R."/>
            <person name="Endo H."/>
            <person name="Kuwata A."/>
            <person name="Ogata H."/>
        </authorList>
    </citation>
    <scope>NUCLEOTIDE SEQUENCE [LARGE SCALE GENOMIC DNA]</scope>
    <source>
        <strain evidence="5">NIES 3699</strain>
    </source>
</reference>
<name>A0A9W7ETH5_9STRA</name>
<dbReference type="PANTHER" id="PTHR31423">
    <property type="entry name" value="YBAK DOMAIN-CONTAINING PROTEIN"/>
    <property type="match status" value="1"/>
</dbReference>
<gene>
    <name evidence="4" type="ORF">TrVE_jg12196</name>
</gene>
<dbReference type="InterPro" id="IPR029063">
    <property type="entry name" value="SAM-dependent_MTases_sf"/>
</dbReference>
<feature type="domain" description="YbaK/aminoacyl-tRNA synthetase-associated" evidence="3">
    <location>
        <begin position="309"/>
        <end position="433"/>
    </location>
</feature>